<dbReference type="OrthoDB" id="9796919at2"/>
<dbReference type="PANTHER" id="PTHR43420">
    <property type="entry name" value="ACETYLTRANSFERASE"/>
    <property type="match status" value="1"/>
</dbReference>
<dbReference type="InterPro" id="IPR016181">
    <property type="entry name" value="Acyl_CoA_acyltransferase"/>
</dbReference>
<evidence type="ECO:0000256" key="4">
    <source>
        <dbReference type="ARBA" id="ARBA00023315"/>
    </source>
</evidence>
<evidence type="ECO:0000313" key="9">
    <source>
        <dbReference type="Proteomes" id="UP000239866"/>
    </source>
</evidence>
<dbReference type="GO" id="GO:0008999">
    <property type="term" value="F:protein-N-terminal-alanine acetyltransferase activity"/>
    <property type="evidence" value="ECO:0007669"/>
    <property type="project" value="UniProtKB-UniRule"/>
</dbReference>
<feature type="active site" description="Proton donor" evidence="5">
    <location>
        <position position="109"/>
    </location>
</feature>
<comment type="caution">
    <text evidence="8">The sequence shown here is derived from an EMBL/GenBank/DDBJ whole genome shotgun (WGS) entry which is preliminary data.</text>
</comment>
<comment type="catalytic activity">
    <reaction evidence="5 6">
        <text>N-terminal L-alanyl-[ribosomal protein bS18] + acetyl-CoA = N-terminal N(alpha)-acetyl-L-alanyl-[ribosomal protein bS18] + CoA + H(+)</text>
        <dbReference type="Rhea" id="RHEA:43756"/>
        <dbReference type="Rhea" id="RHEA-COMP:10676"/>
        <dbReference type="Rhea" id="RHEA-COMP:10677"/>
        <dbReference type="ChEBI" id="CHEBI:15378"/>
        <dbReference type="ChEBI" id="CHEBI:57287"/>
        <dbReference type="ChEBI" id="CHEBI:57288"/>
        <dbReference type="ChEBI" id="CHEBI:64718"/>
        <dbReference type="ChEBI" id="CHEBI:83683"/>
        <dbReference type="EC" id="2.3.1.266"/>
    </reaction>
</comment>
<comment type="similarity">
    <text evidence="1 5 6">Belongs to the acetyltransferase family. RimI subfamily.</text>
</comment>
<evidence type="ECO:0000256" key="2">
    <source>
        <dbReference type="ARBA" id="ARBA00022490"/>
    </source>
</evidence>
<comment type="caution">
    <text evidence="5">Lacks conserved residue(s) required for the propagation of feature annotation.</text>
</comment>
<gene>
    <name evidence="5 8" type="primary">rimI</name>
    <name evidence="8" type="ORF">C7H09_05915</name>
</gene>
<dbReference type="PANTHER" id="PTHR43420:SF51">
    <property type="entry name" value="PEPTIDYL-LYSINE N-ACETYLTRANSFERASE YIAC"/>
    <property type="match status" value="1"/>
</dbReference>
<dbReference type="InterPro" id="IPR043690">
    <property type="entry name" value="RimI"/>
</dbReference>
<dbReference type="NCBIfam" id="TIGR01575">
    <property type="entry name" value="rimI"/>
    <property type="match status" value="1"/>
</dbReference>
<dbReference type="InterPro" id="IPR006464">
    <property type="entry name" value="AcTrfase_RimI/Ard1"/>
</dbReference>
<feature type="binding site" evidence="5">
    <location>
        <position position="102"/>
    </location>
    <ligand>
        <name>acetyl-CoA</name>
        <dbReference type="ChEBI" id="CHEBI:57288"/>
    </ligand>
</feature>
<evidence type="ECO:0000256" key="5">
    <source>
        <dbReference type="HAMAP-Rule" id="MF_02210"/>
    </source>
</evidence>
<dbReference type="InterPro" id="IPR050680">
    <property type="entry name" value="YpeA/RimI_acetyltransf"/>
</dbReference>
<evidence type="ECO:0000313" key="8">
    <source>
        <dbReference type="EMBL" id="PSF10747.1"/>
    </source>
</evidence>
<organism evidence="8 9">
    <name type="scientific">Marinobacter fuscus</name>
    <dbReference type="NCBI Taxonomy" id="2109942"/>
    <lineage>
        <taxon>Bacteria</taxon>
        <taxon>Pseudomonadati</taxon>
        <taxon>Pseudomonadota</taxon>
        <taxon>Gammaproteobacteria</taxon>
        <taxon>Pseudomonadales</taxon>
        <taxon>Marinobacteraceae</taxon>
        <taxon>Marinobacter</taxon>
    </lineage>
</organism>
<dbReference type="HAMAP" id="MF_02210">
    <property type="entry name" value="RimI"/>
    <property type="match status" value="1"/>
</dbReference>
<name>A0A2T1KKS6_9GAMM</name>
<accession>A0A2T1KKS6</accession>
<evidence type="ECO:0000259" key="7">
    <source>
        <dbReference type="PROSITE" id="PS51186"/>
    </source>
</evidence>
<dbReference type="GO" id="GO:0005737">
    <property type="term" value="C:cytoplasm"/>
    <property type="evidence" value="ECO:0007669"/>
    <property type="project" value="UniProtKB-SubCell"/>
</dbReference>
<protein>
    <recommendedName>
        <fullName evidence="5 6">[Ribosomal protein bS18]-alanine N-acetyltransferase</fullName>
        <ecNumber evidence="5 6">2.3.1.266</ecNumber>
    </recommendedName>
</protein>
<keyword evidence="9" id="KW-1185">Reference proteome</keyword>
<evidence type="ECO:0000256" key="6">
    <source>
        <dbReference type="RuleBase" id="RU363094"/>
    </source>
</evidence>
<dbReference type="Gene3D" id="3.40.630.30">
    <property type="match status" value="1"/>
</dbReference>
<keyword evidence="4 5" id="KW-0012">Acyltransferase</keyword>
<comment type="function">
    <text evidence="5 6">Acetylates the N-terminal alanine of ribosomal protein bS18.</text>
</comment>
<dbReference type="PROSITE" id="PS51186">
    <property type="entry name" value="GNAT"/>
    <property type="match status" value="1"/>
</dbReference>
<dbReference type="Pfam" id="PF00583">
    <property type="entry name" value="Acetyltransf_1"/>
    <property type="match status" value="1"/>
</dbReference>
<feature type="domain" description="N-acetyltransferase" evidence="7">
    <location>
        <begin position="1"/>
        <end position="141"/>
    </location>
</feature>
<keyword evidence="3 5" id="KW-0808">Transferase</keyword>
<dbReference type="AlphaFoldDB" id="A0A2T1KKS6"/>
<reference evidence="8 9" key="1">
    <citation type="submission" date="2018-03" db="EMBL/GenBank/DDBJ databases">
        <title>Marinobacter brunus sp. nov., a marine bacterium of Gamma-proteobacteria isolated from the surface seawater of the South China Sea.</title>
        <authorList>
            <person name="Cheng H."/>
            <person name="Wu Y.-H."/>
            <person name="Xamxidin M."/>
            <person name="Xu X.-W."/>
        </authorList>
    </citation>
    <scope>NUCLEOTIDE SEQUENCE [LARGE SCALE GENOMIC DNA]</scope>
    <source>
        <strain evidence="8 9">NH169-3</strain>
    </source>
</reference>
<evidence type="ECO:0000256" key="1">
    <source>
        <dbReference type="ARBA" id="ARBA00005395"/>
    </source>
</evidence>
<dbReference type="Proteomes" id="UP000239866">
    <property type="component" value="Unassembled WGS sequence"/>
</dbReference>
<dbReference type="SUPFAM" id="SSF55729">
    <property type="entry name" value="Acyl-CoA N-acyltransferases (Nat)"/>
    <property type="match status" value="1"/>
</dbReference>
<sequence length="141" mass="15694">MVSGDVPAVMELERLGHSHPWSEAVFEDCFKANYRCRVLEIEGAIQGYTVVSYLADEAHLMNICVHPGQRGQGVGAFLLNAVVREARREACTQMILEVRASNEAAARLYLRSGFDEIGRRKGYYPGVSGREDALVMALRFT</sequence>
<dbReference type="EC" id="2.3.1.266" evidence="5 6"/>
<keyword evidence="2 5" id="KW-0963">Cytoplasm</keyword>
<feature type="active site" description="Proton acceptor" evidence="5">
    <location>
        <position position="97"/>
    </location>
</feature>
<proteinExistence type="inferred from homology"/>
<comment type="subcellular location">
    <subcellularLocation>
        <location evidence="5 6">Cytoplasm</location>
    </subcellularLocation>
</comment>
<dbReference type="CDD" id="cd04301">
    <property type="entry name" value="NAT_SF"/>
    <property type="match status" value="1"/>
</dbReference>
<dbReference type="EMBL" id="PXNP01000023">
    <property type="protein sequence ID" value="PSF10747.1"/>
    <property type="molecule type" value="Genomic_DNA"/>
</dbReference>
<evidence type="ECO:0000256" key="3">
    <source>
        <dbReference type="ARBA" id="ARBA00022679"/>
    </source>
</evidence>
<dbReference type="InterPro" id="IPR000182">
    <property type="entry name" value="GNAT_dom"/>
</dbReference>